<dbReference type="GO" id="GO:0005783">
    <property type="term" value="C:endoplasmic reticulum"/>
    <property type="evidence" value="ECO:0007669"/>
    <property type="project" value="TreeGrafter"/>
</dbReference>
<evidence type="ECO:0000256" key="3">
    <source>
        <dbReference type="RuleBase" id="RU000363"/>
    </source>
</evidence>
<dbReference type="Pfam" id="PF00106">
    <property type="entry name" value="adh_short"/>
    <property type="match status" value="1"/>
</dbReference>
<keyword evidence="5" id="KW-1185">Reference proteome</keyword>
<name>A0A1Y2B4A9_9TREE</name>
<dbReference type="GO" id="GO:0000140">
    <property type="term" value="F:acylglycerone-phosphate reductase (NADP+) activity"/>
    <property type="evidence" value="ECO:0007669"/>
    <property type="project" value="TreeGrafter"/>
</dbReference>
<evidence type="ECO:0008006" key="6">
    <source>
        <dbReference type="Google" id="ProtNLM"/>
    </source>
</evidence>
<comment type="caution">
    <text evidence="4">The sequence shown here is derived from an EMBL/GenBank/DDBJ whole genome shotgun (WGS) entry which is preliminary data.</text>
</comment>
<dbReference type="PANTHER" id="PTHR44169">
    <property type="entry name" value="NADPH-DEPENDENT 1-ACYLDIHYDROXYACETONE PHOSPHATE REDUCTASE"/>
    <property type="match status" value="1"/>
</dbReference>
<dbReference type="InParanoid" id="A0A1Y2B4A9"/>
<dbReference type="GO" id="GO:0006654">
    <property type="term" value="P:phosphatidic acid biosynthetic process"/>
    <property type="evidence" value="ECO:0007669"/>
    <property type="project" value="TreeGrafter"/>
</dbReference>
<dbReference type="GO" id="GO:0005811">
    <property type="term" value="C:lipid droplet"/>
    <property type="evidence" value="ECO:0007669"/>
    <property type="project" value="TreeGrafter"/>
</dbReference>
<dbReference type="SUPFAM" id="SSF51735">
    <property type="entry name" value="NAD(P)-binding Rossmann-fold domains"/>
    <property type="match status" value="1"/>
</dbReference>
<evidence type="ECO:0000313" key="4">
    <source>
        <dbReference type="EMBL" id="ORY29651.1"/>
    </source>
</evidence>
<dbReference type="OrthoDB" id="2102561at2759"/>
<comment type="similarity">
    <text evidence="1 3">Belongs to the short-chain dehydrogenases/reductases (SDR) family.</text>
</comment>
<dbReference type="Proteomes" id="UP000193986">
    <property type="component" value="Unassembled WGS sequence"/>
</dbReference>
<proteinExistence type="inferred from homology"/>
<dbReference type="EMBL" id="MCFC01000024">
    <property type="protein sequence ID" value="ORY29651.1"/>
    <property type="molecule type" value="Genomic_DNA"/>
</dbReference>
<dbReference type="GO" id="GO:0004806">
    <property type="term" value="F:triacylglycerol lipase activity"/>
    <property type="evidence" value="ECO:0007669"/>
    <property type="project" value="TreeGrafter"/>
</dbReference>
<dbReference type="Gene3D" id="3.40.50.720">
    <property type="entry name" value="NAD(P)-binding Rossmann-like Domain"/>
    <property type="match status" value="1"/>
</dbReference>
<dbReference type="PANTHER" id="PTHR44169:SF6">
    <property type="entry name" value="NADPH-DEPENDENT 1-ACYLDIHYDROXYACETONE PHOSPHATE REDUCTASE"/>
    <property type="match status" value="1"/>
</dbReference>
<dbReference type="InterPro" id="IPR036291">
    <property type="entry name" value="NAD(P)-bd_dom_sf"/>
</dbReference>
<dbReference type="InterPro" id="IPR002347">
    <property type="entry name" value="SDR_fam"/>
</dbReference>
<dbReference type="PRINTS" id="PR00080">
    <property type="entry name" value="SDRFAMILY"/>
</dbReference>
<sequence>MADSKIEKRKVALVTGCSEPTSLGAGFCRDLLRRGWRVFASARKVETMDELRAEGCDVVALDVQSEESIEQVVQIITASAGRLDLLINNAGVAGSAPGLNTDPKRMLIMYDINVLGPLRTMQACAPLLINTANAGGKKGWSHIINIGSVAAWGPPWQISYDSSKAALHSMSDVMKREMHGLGIKITAIHLALVKTAMTNALKPFSLTFPDSSNPGQQTTTSTKIDYFATTFPKIRQQNTKDALDRVKTAPTPDKVARYILDNYESKDAIWAGKLGWLFKFVFPYLPNSVMESIWIKLGYCNWVERPHVV</sequence>
<dbReference type="STRING" id="71784.A0A1Y2B4A9"/>
<gene>
    <name evidence="4" type="ORF">BCR39DRAFT_165923</name>
</gene>
<evidence type="ECO:0000256" key="2">
    <source>
        <dbReference type="ARBA" id="ARBA00023002"/>
    </source>
</evidence>
<evidence type="ECO:0000313" key="5">
    <source>
        <dbReference type="Proteomes" id="UP000193986"/>
    </source>
</evidence>
<dbReference type="AlphaFoldDB" id="A0A1Y2B4A9"/>
<accession>A0A1Y2B4A9</accession>
<dbReference type="PRINTS" id="PR00081">
    <property type="entry name" value="GDHRDH"/>
</dbReference>
<reference evidence="4 5" key="1">
    <citation type="submission" date="2016-07" db="EMBL/GenBank/DDBJ databases">
        <title>Pervasive Adenine N6-methylation of Active Genes in Fungi.</title>
        <authorList>
            <consortium name="DOE Joint Genome Institute"/>
            <person name="Mondo S.J."/>
            <person name="Dannebaum R.O."/>
            <person name="Kuo R.C."/>
            <person name="Labutti K."/>
            <person name="Haridas S."/>
            <person name="Kuo A."/>
            <person name="Salamov A."/>
            <person name="Ahrendt S.R."/>
            <person name="Lipzen A."/>
            <person name="Sullivan W."/>
            <person name="Andreopoulos W.B."/>
            <person name="Clum A."/>
            <person name="Lindquist E."/>
            <person name="Daum C."/>
            <person name="Ramamoorthy G.K."/>
            <person name="Gryganskyi A."/>
            <person name="Culley D."/>
            <person name="Magnuson J.K."/>
            <person name="James T.Y."/>
            <person name="O'Malley M.A."/>
            <person name="Stajich J.E."/>
            <person name="Spatafora J.W."/>
            <person name="Visel A."/>
            <person name="Grigoriev I.V."/>
        </authorList>
    </citation>
    <scope>NUCLEOTIDE SEQUENCE [LARGE SCALE GENOMIC DNA]</scope>
    <source>
        <strain evidence="4 5">68-887.2</strain>
    </source>
</reference>
<organism evidence="4 5">
    <name type="scientific">Naematelia encephala</name>
    <dbReference type="NCBI Taxonomy" id="71784"/>
    <lineage>
        <taxon>Eukaryota</taxon>
        <taxon>Fungi</taxon>
        <taxon>Dikarya</taxon>
        <taxon>Basidiomycota</taxon>
        <taxon>Agaricomycotina</taxon>
        <taxon>Tremellomycetes</taxon>
        <taxon>Tremellales</taxon>
        <taxon>Naemateliaceae</taxon>
        <taxon>Naematelia</taxon>
    </lineage>
</organism>
<dbReference type="GO" id="GO:0019433">
    <property type="term" value="P:triglyceride catabolic process"/>
    <property type="evidence" value="ECO:0007669"/>
    <property type="project" value="TreeGrafter"/>
</dbReference>
<dbReference type="FunCoup" id="A0A1Y2B4A9">
    <property type="interactions" value="77"/>
</dbReference>
<protein>
    <recommendedName>
        <fullName evidence="6">Oxidoreductase</fullName>
    </recommendedName>
</protein>
<evidence type="ECO:0000256" key="1">
    <source>
        <dbReference type="ARBA" id="ARBA00006484"/>
    </source>
</evidence>
<keyword evidence="2" id="KW-0560">Oxidoreductase</keyword>